<organism evidence="2 3">
    <name type="scientific">Arachis duranensis</name>
    <name type="common">Wild peanut</name>
    <dbReference type="NCBI Taxonomy" id="130453"/>
    <lineage>
        <taxon>Eukaryota</taxon>
        <taxon>Viridiplantae</taxon>
        <taxon>Streptophyta</taxon>
        <taxon>Embryophyta</taxon>
        <taxon>Tracheophyta</taxon>
        <taxon>Spermatophyta</taxon>
        <taxon>Magnoliopsida</taxon>
        <taxon>eudicotyledons</taxon>
        <taxon>Gunneridae</taxon>
        <taxon>Pentapetalae</taxon>
        <taxon>rosids</taxon>
        <taxon>fabids</taxon>
        <taxon>Fabales</taxon>
        <taxon>Fabaceae</taxon>
        <taxon>Papilionoideae</taxon>
        <taxon>50 kb inversion clade</taxon>
        <taxon>dalbergioids sensu lato</taxon>
        <taxon>Dalbergieae</taxon>
        <taxon>Pterocarpus clade</taxon>
        <taxon>Arachis</taxon>
    </lineage>
</organism>
<feature type="region of interest" description="Disordered" evidence="1">
    <location>
        <begin position="1"/>
        <end position="54"/>
    </location>
</feature>
<dbReference type="GO" id="GO:0005634">
    <property type="term" value="C:nucleus"/>
    <property type="evidence" value="ECO:0007669"/>
    <property type="project" value="TreeGrafter"/>
</dbReference>
<dbReference type="GO" id="GO:0009556">
    <property type="term" value="P:microsporogenesis"/>
    <property type="evidence" value="ECO:0007669"/>
    <property type="project" value="TreeGrafter"/>
</dbReference>
<evidence type="ECO:0000256" key="1">
    <source>
        <dbReference type="SAM" id="MobiDB-lite"/>
    </source>
</evidence>
<dbReference type="AlphaFoldDB" id="A0A9C6WPA2"/>
<keyword evidence="2" id="KW-1185">Reference proteome</keyword>
<dbReference type="PANTHER" id="PTHR37695:SF1">
    <property type="entry name" value="RECOMBINATION INITIATION DEFECTS 3-RELATED"/>
    <property type="match status" value="1"/>
</dbReference>
<dbReference type="GO" id="GO:0070192">
    <property type="term" value="P:chromosome organization involved in meiotic cell cycle"/>
    <property type="evidence" value="ECO:0007669"/>
    <property type="project" value="InterPro"/>
</dbReference>
<dbReference type="KEGG" id="adu:110277500"/>
<evidence type="ECO:0000313" key="2">
    <source>
        <dbReference type="Proteomes" id="UP000515211"/>
    </source>
</evidence>
<name>A0A9C6WPA2_ARADU</name>
<dbReference type="GO" id="GO:0042138">
    <property type="term" value="P:meiotic DNA double-strand break formation"/>
    <property type="evidence" value="ECO:0007669"/>
    <property type="project" value="TreeGrafter"/>
</dbReference>
<gene>
    <name evidence="3" type="primary">LOC110277500</name>
</gene>
<accession>A0A9C6WPA2</accession>
<reference evidence="2" key="1">
    <citation type="journal article" date="2016" name="Nat. Genet.">
        <title>The genome sequences of Arachis duranensis and Arachis ipaensis, the diploid ancestors of cultivated peanut.</title>
        <authorList>
            <person name="Bertioli D.J."/>
            <person name="Cannon S.B."/>
            <person name="Froenicke L."/>
            <person name="Huang G."/>
            <person name="Farmer A.D."/>
            <person name="Cannon E.K."/>
            <person name="Liu X."/>
            <person name="Gao D."/>
            <person name="Clevenger J."/>
            <person name="Dash S."/>
            <person name="Ren L."/>
            <person name="Moretzsohn M.C."/>
            <person name="Shirasawa K."/>
            <person name="Huang W."/>
            <person name="Vidigal B."/>
            <person name="Abernathy B."/>
            <person name="Chu Y."/>
            <person name="Niederhuth C.E."/>
            <person name="Umale P."/>
            <person name="Araujo A.C."/>
            <person name="Kozik A."/>
            <person name="Kim K.D."/>
            <person name="Burow M.D."/>
            <person name="Varshney R.K."/>
            <person name="Wang X."/>
            <person name="Zhang X."/>
            <person name="Barkley N."/>
            <person name="Guimaraes P.M."/>
            <person name="Isobe S."/>
            <person name="Guo B."/>
            <person name="Liao B."/>
            <person name="Stalker H.T."/>
            <person name="Schmitz R.J."/>
            <person name="Scheffler B.E."/>
            <person name="Leal-Bertioli S.C."/>
            <person name="Xun X."/>
            <person name="Jackson S.A."/>
            <person name="Michelmore R."/>
            <person name="Ozias-Akins P."/>
        </authorList>
    </citation>
    <scope>NUCLEOTIDE SEQUENCE [LARGE SCALE GENOMIC DNA]</scope>
    <source>
        <strain evidence="2">cv. V14167</strain>
    </source>
</reference>
<dbReference type="RefSeq" id="XP_052113134.1">
    <property type="nucleotide sequence ID" value="XM_052257174.1"/>
</dbReference>
<evidence type="ECO:0000313" key="3">
    <source>
        <dbReference type="RefSeq" id="XP_052113134.1"/>
    </source>
</evidence>
<dbReference type="GeneID" id="110277500"/>
<sequence>MPDTRVGSQEQENSLRNISSFPHLTYSREESQTLNSKSSSNLKIKQNPPEQRSQLNDGLEHRIGMMETSLRRFAMILDSVQCDVMQINKETKEVTLEMGCIKQKLIAQDNSLQLITNGQEETKARIEESLKSLLERMSKGTTDQEKLQEVYSVVSTLPQLIEASLRSLQIDLHNSTTEMQEISRTIRNLNDKDLIQSNQSSKNICSQFTRPEMHQPPANKGIMSLEDTVAPGVEMGGLKTVKQVKVTFSDRMSKNYKQKEPSINECVRGGRDKTIVIESDEEFEEGFSCLAEEKEANALSKKNVLADINTEGTKGEVTNRKLVTSEGQAAVSQENEGVRRSTRVRKPNTKLEEYVLGPRPRPIDLFANLTKEEEEETQRILQKARRRKRRSLNAVIIN</sequence>
<dbReference type="GO" id="GO:0009553">
    <property type="term" value="P:embryo sac development"/>
    <property type="evidence" value="ECO:0007669"/>
    <property type="project" value="TreeGrafter"/>
</dbReference>
<reference evidence="3" key="2">
    <citation type="submission" date="2025-08" db="UniProtKB">
        <authorList>
            <consortium name="RefSeq"/>
        </authorList>
    </citation>
    <scope>IDENTIFICATION</scope>
    <source>
        <tissue evidence="3">Whole plant</tissue>
    </source>
</reference>
<dbReference type="PANTHER" id="PTHR37695">
    <property type="entry name" value="RECOMBINATION INITIATION DEFECTS 3-RELATED"/>
    <property type="match status" value="1"/>
</dbReference>
<feature type="compositionally biased region" description="Low complexity" evidence="1">
    <location>
        <begin position="34"/>
        <end position="43"/>
    </location>
</feature>
<proteinExistence type="predicted"/>
<dbReference type="Proteomes" id="UP000515211">
    <property type="component" value="Chromosome 2"/>
</dbReference>
<feature type="compositionally biased region" description="Polar residues" evidence="1">
    <location>
        <begin position="1"/>
        <end position="22"/>
    </location>
</feature>
<protein>
    <submittedName>
        <fullName evidence="3">Recombination initiation defects 3</fullName>
    </submittedName>
</protein>
<dbReference type="InterPro" id="IPR034546">
    <property type="entry name" value="PAIR1"/>
</dbReference>